<evidence type="ECO:0000256" key="1">
    <source>
        <dbReference type="SAM" id="Phobius"/>
    </source>
</evidence>
<keyword evidence="1" id="KW-0812">Transmembrane</keyword>
<dbReference type="GO" id="GO:0004497">
    <property type="term" value="F:monooxygenase activity"/>
    <property type="evidence" value="ECO:0007669"/>
    <property type="project" value="UniProtKB-KW"/>
</dbReference>
<dbReference type="STRING" id="489703.SAMN04488038_111102"/>
<feature type="transmembrane region" description="Helical" evidence="1">
    <location>
        <begin position="27"/>
        <end position="50"/>
    </location>
</feature>
<name>A0A1H9JC80_9GAMM</name>
<dbReference type="Proteomes" id="UP000199233">
    <property type="component" value="Unassembled WGS sequence"/>
</dbReference>
<feature type="transmembrane region" description="Helical" evidence="1">
    <location>
        <begin position="218"/>
        <end position="238"/>
    </location>
</feature>
<feature type="transmembrane region" description="Helical" evidence="1">
    <location>
        <begin position="62"/>
        <end position="83"/>
    </location>
</feature>
<dbReference type="AlphaFoldDB" id="A0A1H9JC80"/>
<keyword evidence="3" id="KW-1185">Reference proteome</keyword>
<reference evidence="2 3" key="1">
    <citation type="submission" date="2016-10" db="EMBL/GenBank/DDBJ databases">
        <authorList>
            <person name="de Groot N.N."/>
        </authorList>
    </citation>
    <scope>NUCLEOTIDE SEQUENCE [LARGE SCALE GENOMIC DNA]</scope>
    <source>
        <strain evidence="2 3">DSM 25927</strain>
    </source>
</reference>
<dbReference type="Pfam" id="PF02461">
    <property type="entry name" value="AMO"/>
    <property type="match status" value="1"/>
</dbReference>
<dbReference type="Gene3D" id="1.20.1450.10">
    <property type="entry name" value="Ammonia/particulate methane monooxygenase, subunit A"/>
    <property type="match status" value="1"/>
</dbReference>
<dbReference type="InterPro" id="IPR003393">
    <property type="entry name" value="NH3_CH4_mOase_A"/>
</dbReference>
<sequence>MTENDREVLRVAGLSGDTARWSRTFDYLIIVVAAFLVLAVTYINFLLLAGDWDFFTDFKDRQYWVVIYPIVQIMMAAAFQAVFWTLFRLPFGATASAFLFGLGVWLVRYHSWMGMAHFPLTLVVPGTFMVGAMILDGILTVSRAWLVTGLFGGTLFGITFYASNWIVFAPYFQPVENMGQLSSLADVIGYVFPRAGTPEYIRIIERGTLRTFSDSSTWVSVFFSCFICIFMYMLWWLIGAFACKAASVPTGDRFKLLFGMKPAEATK</sequence>
<dbReference type="EMBL" id="FOFS01000011">
    <property type="protein sequence ID" value="SEQ84470.1"/>
    <property type="molecule type" value="Genomic_DNA"/>
</dbReference>
<feature type="transmembrane region" description="Helical" evidence="1">
    <location>
        <begin position="89"/>
        <end position="107"/>
    </location>
</feature>
<gene>
    <name evidence="2" type="ORF">SAMN04488038_111102</name>
</gene>
<dbReference type="RefSeq" id="WP_177189010.1">
    <property type="nucleotide sequence ID" value="NZ_FOFS01000011.1"/>
</dbReference>
<keyword evidence="1" id="KW-0472">Membrane</keyword>
<accession>A0A1H9JC80</accession>
<organism evidence="2 3">
    <name type="scientific">Solimonas aquatica</name>
    <dbReference type="NCBI Taxonomy" id="489703"/>
    <lineage>
        <taxon>Bacteria</taxon>
        <taxon>Pseudomonadati</taxon>
        <taxon>Pseudomonadota</taxon>
        <taxon>Gammaproteobacteria</taxon>
        <taxon>Nevskiales</taxon>
        <taxon>Nevskiaceae</taxon>
        <taxon>Solimonas</taxon>
    </lineage>
</organism>
<feature type="transmembrane region" description="Helical" evidence="1">
    <location>
        <begin position="145"/>
        <end position="168"/>
    </location>
</feature>
<protein>
    <submittedName>
        <fullName evidence="2">Ammonia monooxygenase subunit A</fullName>
    </submittedName>
</protein>
<keyword evidence="1" id="KW-1133">Transmembrane helix</keyword>
<keyword evidence="2" id="KW-0503">Monooxygenase</keyword>
<evidence type="ECO:0000313" key="3">
    <source>
        <dbReference type="Proteomes" id="UP000199233"/>
    </source>
</evidence>
<keyword evidence="2" id="KW-0560">Oxidoreductase</keyword>
<dbReference type="InterPro" id="IPR037001">
    <property type="entry name" value="NH3/CH4_mOase_suA_sf"/>
</dbReference>
<feature type="transmembrane region" description="Helical" evidence="1">
    <location>
        <begin position="119"/>
        <end position="139"/>
    </location>
</feature>
<proteinExistence type="predicted"/>
<evidence type="ECO:0000313" key="2">
    <source>
        <dbReference type="EMBL" id="SEQ84470.1"/>
    </source>
</evidence>